<feature type="non-terminal residue" evidence="1">
    <location>
        <position position="138"/>
    </location>
</feature>
<proteinExistence type="predicted"/>
<protein>
    <recommendedName>
        <fullName evidence="3">RNA-directed DNA polymerase from mobile element jockey-like</fullName>
    </recommendedName>
</protein>
<evidence type="ECO:0000313" key="1">
    <source>
        <dbReference type="EMBL" id="KAK9872681.1"/>
    </source>
</evidence>
<evidence type="ECO:0008006" key="3">
    <source>
        <dbReference type="Google" id="ProtNLM"/>
    </source>
</evidence>
<organism evidence="1 2">
    <name type="scientific">Henosepilachna vigintioctopunctata</name>
    <dbReference type="NCBI Taxonomy" id="420089"/>
    <lineage>
        <taxon>Eukaryota</taxon>
        <taxon>Metazoa</taxon>
        <taxon>Ecdysozoa</taxon>
        <taxon>Arthropoda</taxon>
        <taxon>Hexapoda</taxon>
        <taxon>Insecta</taxon>
        <taxon>Pterygota</taxon>
        <taxon>Neoptera</taxon>
        <taxon>Endopterygota</taxon>
        <taxon>Coleoptera</taxon>
        <taxon>Polyphaga</taxon>
        <taxon>Cucujiformia</taxon>
        <taxon>Coccinelloidea</taxon>
        <taxon>Coccinellidae</taxon>
        <taxon>Epilachninae</taxon>
        <taxon>Epilachnini</taxon>
        <taxon>Henosepilachna</taxon>
    </lineage>
</organism>
<evidence type="ECO:0000313" key="2">
    <source>
        <dbReference type="Proteomes" id="UP001431783"/>
    </source>
</evidence>
<sequence>MTPTIVDLILNKNVNNSTQSISLPELNSDHNPVVFCLRELPSEKIQKTFFNYKQTDWDKYRSLIDTATNINNNINSIQELEIEVDILTKTLINARNKTTNKIKYELSPDKIPDDIVDLIKSRNKIRKNGKIVKTPQKQ</sequence>
<reference evidence="1 2" key="1">
    <citation type="submission" date="2023-03" db="EMBL/GenBank/DDBJ databases">
        <title>Genome insight into feeding habits of ladybird beetles.</title>
        <authorList>
            <person name="Li H.-S."/>
            <person name="Huang Y.-H."/>
            <person name="Pang H."/>
        </authorList>
    </citation>
    <scope>NUCLEOTIDE SEQUENCE [LARGE SCALE GENOMIC DNA]</scope>
    <source>
        <strain evidence="1">SYSU_2023b</strain>
        <tissue evidence="1">Whole body</tissue>
    </source>
</reference>
<dbReference type="AlphaFoldDB" id="A0AAW1TMH8"/>
<comment type="caution">
    <text evidence="1">The sequence shown here is derived from an EMBL/GenBank/DDBJ whole genome shotgun (WGS) entry which is preliminary data.</text>
</comment>
<dbReference type="Proteomes" id="UP001431783">
    <property type="component" value="Unassembled WGS sequence"/>
</dbReference>
<dbReference type="EMBL" id="JARQZJ010000012">
    <property type="protein sequence ID" value="KAK9872681.1"/>
    <property type="molecule type" value="Genomic_DNA"/>
</dbReference>
<accession>A0AAW1TMH8</accession>
<gene>
    <name evidence="1" type="ORF">WA026_018815</name>
</gene>
<keyword evidence="2" id="KW-1185">Reference proteome</keyword>
<name>A0AAW1TMH8_9CUCU</name>